<dbReference type="Proteomes" id="UP001497482">
    <property type="component" value="Chromosome 22"/>
</dbReference>
<gene>
    <name evidence="3" type="ORF">KC01_LOCUS26218</name>
</gene>
<dbReference type="InterPro" id="IPR011644">
    <property type="entry name" value="Heme_NO-bd"/>
</dbReference>
<dbReference type="GO" id="GO:0019934">
    <property type="term" value="P:cGMP-mediated signaling"/>
    <property type="evidence" value="ECO:0007669"/>
    <property type="project" value="TreeGrafter"/>
</dbReference>
<dbReference type="EMBL" id="OZ035844">
    <property type="protein sequence ID" value="CAL1597732.1"/>
    <property type="molecule type" value="Genomic_DNA"/>
</dbReference>
<protein>
    <recommendedName>
        <fullName evidence="2">Heme NO-binding domain-containing protein</fullName>
    </recommendedName>
</protein>
<dbReference type="PANTHER" id="PTHR45655:SF13">
    <property type="entry name" value="SOLUBLE GUANYLATE CYCLASE GCY-32-RELATED"/>
    <property type="match status" value="1"/>
</dbReference>
<reference evidence="3 4" key="1">
    <citation type="submission" date="2024-04" db="EMBL/GenBank/DDBJ databases">
        <authorList>
            <person name="Waldvogel A.-M."/>
            <person name="Schoenle A."/>
        </authorList>
    </citation>
    <scope>NUCLEOTIDE SEQUENCE [LARGE SCALE GENOMIC DNA]</scope>
</reference>
<dbReference type="GO" id="GO:0004383">
    <property type="term" value="F:guanylate cyclase activity"/>
    <property type="evidence" value="ECO:0007669"/>
    <property type="project" value="TreeGrafter"/>
</dbReference>
<feature type="region of interest" description="Disordered" evidence="1">
    <location>
        <begin position="207"/>
        <end position="275"/>
    </location>
</feature>
<dbReference type="PANTHER" id="PTHR45655">
    <property type="entry name" value="GUANYLATE CYCLASE SOLUBLE SUBUNIT BETA-2"/>
    <property type="match status" value="1"/>
</dbReference>
<evidence type="ECO:0000259" key="2">
    <source>
        <dbReference type="Pfam" id="PF07700"/>
    </source>
</evidence>
<dbReference type="GO" id="GO:0020037">
    <property type="term" value="F:heme binding"/>
    <property type="evidence" value="ECO:0007669"/>
    <property type="project" value="InterPro"/>
</dbReference>
<dbReference type="InterPro" id="IPR038158">
    <property type="entry name" value="H-NOX_domain_sf"/>
</dbReference>
<name>A0AAV2LEI5_KNICA</name>
<accession>A0AAV2LEI5</accession>
<keyword evidence="4" id="KW-1185">Reference proteome</keyword>
<evidence type="ECO:0000313" key="4">
    <source>
        <dbReference type="Proteomes" id="UP001497482"/>
    </source>
</evidence>
<dbReference type="Pfam" id="PF07700">
    <property type="entry name" value="HNOB"/>
    <property type="match status" value="1"/>
</dbReference>
<feature type="domain" description="Heme NO-binding" evidence="2">
    <location>
        <begin position="21"/>
        <end position="130"/>
    </location>
</feature>
<organism evidence="3 4">
    <name type="scientific">Knipowitschia caucasica</name>
    <name type="common">Caucasian dwarf goby</name>
    <name type="synonym">Pomatoschistus caucasicus</name>
    <dbReference type="NCBI Taxonomy" id="637954"/>
    <lineage>
        <taxon>Eukaryota</taxon>
        <taxon>Metazoa</taxon>
        <taxon>Chordata</taxon>
        <taxon>Craniata</taxon>
        <taxon>Vertebrata</taxon>
        <taxon>Euteleostomi</taxon>
        <taxon>Actinopterygii</taxon>
        <taxon>Neopterygii</taxon>
        <taxon>Teleostei</taxon>
        <taxon>Neoteleostei</taxon>
        <taxon>Acanthomorphata</taxon>
        <taxon>Gobiaria</taxon>
        <taxon>Gobiiformes</taxon>
        <taxon>Gobioidei</taxon>
        <taxon>Gobiidae</taxon>
        <taxon>Gobiinae</taxon>
        <taxon>Knipowitschia</taxon>
    </lineage>
</organism>
<dbReference type="GO" id="GO:0008074">
    <property type="term" value="C:guanylate cyclase complex, soluble"/>
    <property type="evidence" value="ECO:0007669"/>
    <property type="project" value="TreeGrafter"/>
</dbReference>
<evidence type="ECO:0000256" key="1">
    <source>
        <dbReference type="SAM" id="MobiDB-lite"/>
    </source>
</evidence>
<dbReference type="InterPro" id="IPR024096">
    <property type="entry name" value="NO_sig/Golgi_transp_ligand-bd"/>
</dbReference>
<dbReference type="GO" id="GO:0070482">
    <property type="term" value="P:response to oxygen levels"/>
    <property type="evidence" value="ECO:0007669"/>
    <property type="project" value="TreeGrafter"/>
</dbReference>
<dbReference type="AlphaFoldDB" id="A0AAV2LEI5"/>
<evidence type="ECO:0000313" key="3">
    <source>
        <dbReference type="EMBL" id="CAL1597732.1"/>
    </source>
</evidence>
<sequence length="341" mass="37819">MVSPLLLTRCSSRGKENNTEYGFINSCLQSLVEERFGHETWNTISSLAGLQDPFMTYTVYDDAVTLRLVQEACGMLGVESDVLLRLFGEHFFSFCKRAGYDTMLRTLGGDLLEFIQNLDALHCYLALSYQASGDHGDEDGDMYFGTYNLTGKVLYTIRPKYGRPPRSCSAPALPRGSVWDRGERRSFCNAFPLPIMVFDASSRDYASSRCRTGGRTEKESRPLASDSRSAPRPPFSHARPSCSLSRHTVEKMKVLTPPHPPSPRSPPLTPRPPLVSDSAAHALMAEGEHARGGGGGRMYTSEEGRGPVHIWHSNDTVQALELKAVPKQRSPYRDSNTSFNT</sequence>
<proteinExistence type="predicted"/>
<feature type="compositionally biased region" description="Pro residues" evidence="1">
    <location>
        <begin position="257"/>
        <end position="273"/>
    </location>
</feature>
<dbReference type="SUPFAM" id="SSF111126">
    <property type="entry name" value="Ligand-binding domain in the NO signalling and Golgi transport"/>
    <property type="match status" value="1"/>
</dbReference>
<dbReference type="Gene3D" id="3.90.1520.10">
    <property type="entry name" value="H-NOX domain"/>
    <property type="match status" value="1"/>
</dbReference>